<dbReference type="AlphaFoldDB" id="A0A0R2Q5E5"/>
<dbReference type="GO" id="GO:0005737">
    <property type="term" value="C:cytoplasm"/>
    <property type="evidence" value="ECO:0007669"/>
    <property type="project" value="TreeGrafter"/>
</dbReference>
<evidence type="ECO:0000313" key="6">
    <source>
        <dbReference type="EMBL" id="KRO45164.1"/>
    </source>
</evidence>
<dbReference type="Proteomes" id="UP000054212">
    <property type="component" value="Unassembled WGS sequence"/>
</dbReference>
<reference evidence="6 7" key="1">
    <citation type="submission" date="2015-10" db="EMBL/GenBank/DDBJ databases">
        <title>Metagenome-Assembled Genomes uncover a global brackish microbiome.</title>
        <authorList>
            <person name="Hugerth L.W."/>
            <person name="Larsson J."/>
            <person name="Alneberg J."/>
            <person name="Lindh M.V."/>
            <person name="Legrand C."/>
            <person name="Pinhassi J."/>
            <person name="Andersson A.F."/>
        </authorList>
    </citation>
    <scope>NUCLEOTIDE SEQUENCE [LARGE SCALE GENOMIC DNA]</scope>
    <source>
        <strain evidence="6">BACL2 MAG-120813-bin23</strain>
    </source>
</reference>
<keyword evidence="2" id="KW-0436">Ligase</keyword>
<evidence type="ECO:0000259" key="5">
    <source>
        <dbReference type="PROSITE" id="PS51855"/>
    </source>
</evidence>
<keyword evidence="1" id="KW-0028">Amino-acid biosynthesis</keyword>
<protein>
    <recommendedName>
        <fullName evidence="5">MGS-like domain-containing protein</fullName>
    </recommendedName>
</protein>
<accession>A0A0R2Q5E5</accession>
<dbReference type="Gene3D" id="3.40.50.1380">
    <property type="entry name" value="Methylglyoxal synthase-like domain"/>
    <property type="match status" value="1"/>
</dbReference>
<evidence type="ECO:0000256" key="3">
    <source>
        <dbReference type="ARBA" id="ARBA00022741"/>
    </source>
</evidence>
<dbReference type="GO" id="GO:0006541">
    <property type="term" value="P:glutamine metabolic process"/>
    <property type="evidence" value="ECO:0007669"/>
    <property type="project" value="TreeGrafter"/>
</dbReference>
<dbReference type="InterPro" id="IPR011607">
    <property type="entry name" value="MGS-like_dom"/>
</dbReference>
<name>A0A0R2Q5E5_9ACTN</name>
<sequence length="118" mass="12579">MKGLSELDFNLYATLGTHNYLAGHGISTELVAKHSEKDGNQGVVSAVDLINQGKIALVINTPFGRGAARDGRKIRTAAVARGVSCITTLPGLKAAVEGIRELRRGKLMARSIQDWHAS</sequence>
<dbReference type="SUPFAM" id="SSF52335">
    <property type="entry name" value="Methylglyoxal synthase-like"/>
    <property type="match status" value="1"/>
</dbReference>
<proteinExistence type="predicted"/>
<keyword evidence="3" id="KW-0547">Nucleotide-binding</keyword>
<gene>
    <name evidence="6" type="ORF">ABR61_01160</name>
</gene>
<dbReference type="SMART" id="SM00851">
    <property type="entry name" value="MGS"/>
    <property type="match status" value="1"/>
</dbReference>
<dbReference type="GO" id="GO:0005524">
    <property type="term" value="F:ATP binding"/>
    <property type="evidence" value="ECO:0007669"/>
    <property type="project" value="UniProtKB-KW"/>
</dbReference>
<keyword evidence="4" id="KW-0067">ATP-binding</keyword>
<dbReference type="GO" id="GO:0004088">
    <property type="term" value="F:carbamoyl-phosphate synthase (glutamine-hydrolyzing) activity"/>
    <property type="evidence" value="ECO:0007669"/>
    <property type="project" value="TreeGrafter"/>
</dbReference>
<feature type="domain" description="MGS-like" evidence="5">
    <location>
        <begin position="1"/>
        <end position="118"/>
    </location>
</feature>
<evidence type="ECO:0000313" key="7">
    <source>
        <dbReference type="Proteomes" id="UP000054212"/>
    </source>
</evidence>
<dbReference type="EMBL" id="LIAT01000032">
    <property type="protein sequence ID" value="KRO45164.1"/>
    <property type="molecule type" value="Genomic_DNA"/>
</dbReference>
<evidence type="ECO:0000256" key="4">
    <source>
        <dbReference type="ARBA" id="ARBA00022840"/>
    </source>
</evidence>
<dbReference type="PANTHER" id="PTHR11405:SF53">
    <property type="entry name" value="CARBAMOYL-PHOSPHATE SYNTHASE [AMMONIA], MITOCHONDRIAL"/>
    <property type="match status" value="1"/>
</dbReference>
<keyword evidence="1" id="KW-0055">Arginine biosynthesis</keyword>
<comment type="caution">
    <text evidence="6">The sequence shown here is derived from an EMBL/GenBank/DDBJ whole genome shotgun (WGS) entry which is preliminary data.</text>
</comment>
<organism evidence="6 7">
    <name type="scientific">Actinobacteria bacterium BACL2 MAG-120813-bin23</name>
    <dbReference type="NCBI Taxonomy" id="1655569"/>
    <lineage>
        <taxon>Bacteria</taxon>
        <taxon>Bacillati</taxon>
        <taxon>Actinomycetota</taxon>
        <taxon>Actinomycetes</taxon>
        <taxon>Actinomycetes incertae sedis</taxon>
        <taxon>ac1 cluster</taxon>
    </lineage>
</organism>
<dbReference type="PROSITE" id="PS51855">
    <property type="entry name" value="MGS"/>
    <property type="match status" value="1"/>
</dbReference>
<dbReference type="PANTHER" id="PTHR11405">
    <property type="entry name" value="CARBAMOYLTRANSFERASE FAMILY MEMBER"/>
    <property type="match status" value="1"/>
</dbReference>
<dbReference type="Pfam" id="PF02142">
    <property type="entry name" value="MGS"/>
    <property type="match status" value="1"/>
</dbReference>
<evidence type="ECO:0000256" key="1">
    <source>
        <dbReference type="ARBA" id="ARBA00022571"/>
    </source>
</evidence>
<dbReference type="InterPro" id="IPR036914">
    <property type="entry name" value="MGS-like_dom_sf"/>
</dbReference>
<evidence type="ECO:0000256" key="2">
    <source>
        <dbReference type="ARBA" id="ARBA00022598"/>
    </source>
</evidence>